<organism evidence="2 3">
    <name type="scientific">Adineta ricciae</name>
    <name type="common">Rotifer</name>
    <dbReference type="NCBI Taxonomy" id="249248"/>
    <lineage>
        <taxon>Eukaryota</taxon>
        <taxon>Metazoa</taxon>
        <taxon>Spiralia</taxon>
        <taxon>Gnathifera</taxon>
        <taxon>Rotifera</taxon>
        <taxon>Eurotatoria</taxon>
        <taxon>Bdelloidea</taxon>
        <taxon>Adinetida</taxon>
        <taxon>Adinetidae</taxon>
        <taxon>Adineta</taxon>
    </lineage>
</organism>
<feature type="transmembrane region" description="Helical" evidence="1">
    <location>
        <begin position="77"/>
        <end position="100"/>
    </location>
</feature>
<gene>
    <name evidence="2" type="ORF">XAT740_LOCUS61205</name>
</gene>
<keyword evidence="1" id="KW-0812">Transmembrane</keyword>
<sequence length="141" mass="15768">MLSTKDLHCGLTLDTTTKRTIVYTVNTTLRLFTETTTTTTTTTINNDKLIESTQNDLTSRSALLQAPATSKSSNSTLIVIIFIFCFGGFILLVFIFTFLLKEHINSAYFKLPCIHALSGTKQSRDGTPLFYSPIHSKHRKD</sequence>
<evidence type="ECO:0000313" key="2">
    <source>
        <dbReference type="EMBL" id="CAF1683463.1"/>
    </source>
</evidence>
<protein>
    <submittedName>
        <fullName evidence="2">Uncharacterized protein</fullName>
    </submittedName>
</protein>
<dbReference type="EMBL" id="CAJNOR010015859">
    <property type="protein sequence ID" value="CAF1683463.1"/>
    <property type="molecule type" value="Genomic_DNA"/>
</dbReference>
<keyword evidence="1" id="KW-0472">Membrane</keyword>
<dbReference type="AlphaFoldDB" id="A0A816HAW7"/>
<evidence type="ECO:0000256" key="1">
    <source>
        <dbReference type="SAM" id="Phobius"/>
    </source>
</evidence>
<comment type="caution">
    <text evidence="2">The sequence shown here is derived from an EMBL/GenBank/DDBJ whole genome shotgun (WGS) entry which is preliminary data.</text>
</comment>
<proteinExistence type="predicted"/>
<keyword evidence="1" id="KW-1133">Transmembrane helix</keyword>
<evidence type="ECO:0000313" key="3">
    <source>
        <dbReference type="Proteomes" id="UP000663828"/>
    </source>
</evidence>
<reference evidence="2" key="1">
    <citation type="submission" date="2021-02" db="EMBL/GenBank/DDBJ databases">
        <authorList>
            <person name="Nowell W R."/>
        </authorList>
    </citation>
    <scope>NUCLEOTIDE SEQUENCE</scope>
</reference>
<accession>A0A816HAW7</accession>
<keyword evidence="3" id="KW-1185">Reference proteome</keyword>
<name>A0A816HAW7_ADIRI</name>
<dbReference type="Proteomes" id="UP000663828">
    <property type="component" value="Unassembled WGS sequence"/>
</dbReference>